<accession>A0A1V9EC31</accession>
<protein>
    <submittedName>
        <fullName evidence="1">Uncharacterized protein</fullName>
    </submittedName>
</protein>
<comment type="caution">
    <text evidence="1">The sequence shown here is derived from an EMBL/GenBank/DDBJ whole genome shotgun (WGS) entry which is preliminary data.</text>
</comment>
<organism evidence="1 2">
    <name type="scientific">Niastella yeongjuensis</name>
    <dbReference type="NCBI Taxonomy" id="354355"/>
    <lineage>
        <taxon>Bacteria</taxon>
        <taxon>Pseudomonadati</taxon>
        <taxon>Bacteroidota</taxon>
        <taxon>Chitinophagia</taxon>
        <taxon>Chitinophagales</taxon>
        <taxon>Chitinophagaceae</taxon>
        <taxon>Niastella</taxon>
    </lineage>
</organism>
<evidence type="ECO:0000313" key="2">
    <source>
        <dbReference type="Proteomes" id="UP000192610"/>
    </source>
</evidence>
<name>A0A1V9EC31_9BACT</name>
<keyword evidence="2" id="KW-1185">Reference proteome</keyword>
<dbReference type="AlphaFoldDB" id="A0A1V9EC31"/>
<dbReference type="RefSeq" id="WP_081203073.1">
    <property type="nucleotide sequence ID" value="NZ_FOCZ01000011.1"/>
</dbReference>
<evidence type="ECO:0000313" key="1">
    <source>
        <dbReference type="EMBL" id="OQP43611.1"/>
    </source>
</evidence>
<dbReference type="Proteomes" id="UP000192610">
    <property type="component" value="Unassembled WGS sequence"/>
</dbReference>
<reference evidence="2" key="1">
    <citation type="submission" date="2016-04" db="EMBL/GenBank/DDBJ databases">
        <authorList>
            <person name="Chen L."/>
            <person name="Zhuang W."/>
            <person name="Wang G."/>
        </authorList>
    </citation>
    <scope>NUCLEOTIDE SEQUENCE [LARGE SCALE GENOMIC DNA]</scope>
    <source>
        <strain evidence="2">17621</strain>
    </source>
</reference>
<proteinExistence type="predicted"/>
<gene>
    <name evidence="1" type="ORF">A4H97_33845</name>
</gene>
<sequence>MKWRLAPYEERIMRKLPAISMYENEYLKQKYRYPVWGVAEILKKGNDKLIKSEAFLHEMFFEFYWDQQCHKITDIDALEDWLVRYSYTEAELFGIKINAMEMLIEKEIAYRRVFRARFFDAMNRKYSQECFEKAVKTGISKPAYVVRNAFETTENWHPELFEDEGNFIKTVEGIINDYCKLENCKEITMSVDKPGY</sequence>
<dbReference type="STRING" id="354355.SAMN05660816_05071"/>
<dbReference type="EMBL" id="LVXG01000041">
    <property type="protein sequence ID" value="OQP43611.1"/>
    <property type="molecule type" value="Genomic_DNA"/>
</dbReference>